<evidence type="ECO:0000256" key="2">
    <source>
        <dbReference type="PROSITE-ProRule" id="PRU00252"/>
    </source>
</evidence>
<dbReference type="SUPFAM" id="SSF50249">
    <property type="entry name" value="Nucleic acid-binding proteins"/>
    <property type="match status" value="1"/>
</dbReference>
<reference evidence="6 7" key="1">
    <citation type="journal article" date="2019" name="Int. J. Syst. Evol. Microbiol.">
        <title>Faecalibacillus intestinalis gen. nov., sp. nov. and Faecalibacillus faecis sp. nov., isolated from human faeces.</title>
        <authorList>
            <person name="Seo B."/>
            <person name="Jeon K."/>
            <person name="Baek I."/>
            <person name="Lee Y.M."/>
            <person name="Baek K."/>
            <person name="Ko G."/>
        </authorList>
    </citation>
    <scope>NUCLEOTIDE SEQUENCE [LARGE SCALE GENOMIC DNA]</scope>
    <source>
        <strain evidence="6 7">SNUG30099</strain>
    </source>
</reference>
<keyword evidence="7" id="KW-1185">Reference proteome</keyword>
<dbReference type="EMBL" id="JANGBO010000001">
    <property type="protein sequence ID" value="MCQ5060485.1"/>
    <property type="molecule type" value="Genomic_DNA"/>
</dbReference>
<evidence type="ECO:0008006" key="9">
    <source>
        <dbReference type="Google" id="ProtNLM"/>
    </source>
</evidence>
<dbReference type="AlphaFoldDB" id="A0A2T3G4T0"/>
<evidence type="ECO:0000313" key="6">
    <source>
        <dbReference type="EMBL" id="PST42533.1"/>
    </source>
</evidence>
<dbReference type="InterPro" id="IPR000424">
    <property type="entry name" value="Primosome_PriB/ssb"/>
</dbReference>
<accession>A0A2T3G4T0</accession>
<protein>
    <recommendedName>
        <fullName evidence="9">Single-stranded DNA-binding protein</fullName>
    </recommendedName>
</protein>
<dbReference type="PROSITE" id="PS50935">
    <property type="entry name" value="SSB"/>
    <property type="match status" value="1"/>
</dbReference>
<dbReference type="RefSeq" id="WP_022001547.1">
    <property type="nucleotide sequence ID" value="NZ_AP024085.1"/>
</dbReference>
<dbReference type="Gene3D" id="2.40.50.140">
    <property type="entry name" value="Nucleic acid-binding proteins"/>
    <property type="match status" value="1"/>
</dbReference>
<dbReference type="GeneID" id="70579965"/>
<dbReference type="EMBL" id="AP024085">
    <property type="protein sequence ID" value="BCL57822.1"/>
    <property type="molecule type" value="Genomic_DNA"/>
</dbReference>
<evidence type="ECO:0000313" key="8">
    <source>
        <dbReference type="Proteomes" id="UP000593842"/>
    </source>
</evidence>
<dbReference type="Proteomes" id="UP000240974">
    <property type="component" value="Unassembled WGS sequence"/>
</dbReference>
<dbReference type="EMBL" id="PYLQ01000004">
    <property type="protein sequence ID" value="PST42533.1"/>
    <property type="molecule type" value="Genomic_DNA"/>
</dbReference>
<evidence type="ECO:0000256" key="1">
    <source>
        <dbReference type="ARBA" id="ARBA00023125"/>
    </source>
</evidence>
<dbReference type="EMBL" id="JAJDKQ010000004">
    <property type="protein sequence ID" value="MCB8561052.1"/>
    <property type="molecule type" value="Genomic_DNA"/>
</dbReference>
<evidence type="ECO:0000313" key="5">
    <source>
        <dbReference type="EMBL" id="MCQ5060485.1"/>
    </source>
</evidence>
<evidence type="ECO:0000313" key="4">
    <source>
        <dbReference type="EMBL" id="MCB8561052.1"/>
    </source>
</evidence>
<dbReference type="Proteomes" id="UP001204814">
    <property type="component" value="Unassembled WGS sequence"/>
</dbReference>
<evidence type="ECO:0000313" key="3">
    <source>
        <dbReference type="EMBL" id="BCL57822.1"/>
    </source>
</evidence>
<reference evidence="4" key="4">
    <citation type="submission" date="2021-10" db="EMBL/GenBank/DDBJ databases">
        <title>Collection of gut derived symbiotic bacterial strains cultured from healthy donors.</title>
        <authorList>
            <person name="Lin H."/>
            <person name="Littmann E."/>
            <person name="Kohout C."/>
            <person name="Pamer E.G."/>
        </authorList>
    </citation>
    <scope>NUCLEOTIDE SEQUENCE</scope>
    <source>
        <strain evidence="4">DFI.5.2</strain>
    </source>
</reference>
<dbReference type="InterPro" id="IPR012340">
    <property type="entry name" value="NA-bd_OB-fold"/>
</dbReference>
<gene>
    <name evidence="6" type="ORF">C7U54_04485</name>
    <name evidence="3" type="ORF">Fi14EGH31_15340</name>
    <name evidence="4" type="ORF">LJD74_03370</name>
    <name evidence="5" type="ORF">NE542_01325</name>
</gene>
<dbReference type="Proteomes" id="UP000593842">
    <property type="component" value="Chromosome"/>
</dbReference>
<sequence length="101" mass="11665">MLNSISLVGKIVKNVYHVENMAFIDIEVKRPFPEEIGKEKFDVFSIALWKGLEDMMSDVAQIGMIIAVRGRLIANKFTMANYDFKEVIIYGELIEILNKYF</sequence>
<dbReference type="Proteomes" id="UP001197827">
    <property type="component" value="Unassembled WGS sequence"/>
</dbReference>
<evidence type="ECO:0000313" key="7">
    <source>
        <dbReference type="Proteomes" id="UP000240974"/>
    </source>
</evidence>
<organism evidence="6 7">
    <name type="scientific">Faecalibacillus intestinalis</name>
    <dbReference type="NCBI Taxonomy" id="1982626"/>
    <lineage>
        <taxon>Bacteria</taxon>
        <taxon>Bacillati</taxon>
        <taxon>Bacillota</taxon>
        <taxon>Erysipelotrichia</taxon>
        <taxon>Erysipelotrichales</taxon>
        <taxon>Coprobacillaceae</taxon>
        <taxon>Faecalibacillus</taxon>
    </lineage>
</organism>
<reference evidence="3" key="2">
    <citation type="journal article" date="2020" name="Microbiol. Resour. Announc.">
        <title>Complete Genome Sequence of Faecalibacillus intestinalis JCM 34082, Isolated from Feces from a Healthy Japanese Female.</title>
        <authorList>
            <person name="Sakamoto M."/>
            <person name="Ikeyama N."/>
            <person name="Toyoda A."/>
            <person name="Murakami T."/>
            <person name="Mori H."/>
            <person name="Ohkuma M."/>
        </authorList>
    </citation>
    <scope>NUCLEOTIDE SEQUENCE</scope>
    <source>
        <strain evidence="3">14EGH31</strain>
    </source>
</reference>
<dbReference type="KEGG" id="fit:Fi14EGH31_15340"/>
<proteinExistence type="predicted"/>
<keyword evidence="1 2" id="KW-0238">DNA-binding</keyword>
<name>A0A2T3G4T0_9FIRM</name>
<reference evidence="8" key="3">
    <citation type="submission" date="2020-09" db="EMBL/GenBank/DDBJ databases">
        <title>Complete genome sequencing of Faecalibacillus intestinalis strain 14EGH31.</title>
        <authorList>
            <person name="Sakamoto M."/>
            <person name="Murakami T."/>
            <person name="Mori H."/>
        </authorList>
    </citation>
    <scope>NUCLEOTIDE SEQUENCE [LARGE SCALE GENOMIC DNA]</scope>
    <source>
        <strain evidence="8">14EGH31</strain>
    </source>
</reference>
<dbReference type="GO" id="GO:0003697">
    <property type="term" value="F:single-stranded DNA binding"/>
    <property type="evidence" value="ECO:0007669"/>
    <property type="project" value="InterPro"/>
</dbReference>
<reference evidence="5" key="5">
    <citation type="submission" date="2022-06" db="EMBL/GenBank/DDBJ databases">
        <title>Isolation of gut microbiota from human fecal samples.</title>
        <authorList>
            <person name="Pamer E.G."/>
            <person name="Barat B."/>
            <person name="Waligurski E."/>
            <person name="Medina S."/>
            <person name="Paddock L."/>
            <person name="Mostad J."/>
        </authorList>
    </citation>
    <scope>NUCLEOTIDE SEQUENCE</scope>
    <source>
        <strain evidence="5">DFI.6.24</strain>
    </source>
</reference>